<dbReference type="GO" id="GO:0071978">
    <property type="term" value="P:bacterial-type flagellum-dependent swarming motility"/>
    <property type="evidence" value="ECO:0007669"/>
    <property type="project" value="TreeGrafter"/>
</dbReference>
<keyword evidence="7 10" id="KW-0283">Flagellar rotation</keyword>
<evidence type="ECO:0000313" key="12">
    <source>
        <dbReference type="EMBL" id="SHF11440.1"/>
    </source>
</evidence>
<dbReference type="Pfam" id="PF03748">
    <property type="entry name" value="FliL"/>
    <property type="match status" value="1"/>
</dbReference>
<dbReference type="PANTHER" id="PTHR35091">
    <property type="entry name" value="FLAGELLAR PROTEIN FLIL"/>
    <property type="match status" value="1"/>
</dbReference>
<evidence type="ECO:0000256" key="5">
    <source>
        <dbReference type="ARBA" id="ARBA00022500"/>
    </source>
</evidence>
<feature type="signal peptide" evidence="11">
    <location>
        <begin position="1"/>
        <end position="29"/>
    </location>
</feature>
<protein>
    <recommendedName>
        <fullName evidence="10">Flagellar protein FliL</fullName>
    </recommendedName>
</protein>
<evidence type="ECO:0000256" key="2">
    <source>
        <dbReference type="ARBA" id="ARBA00004162"/>
    </source>
</evidence>
<dbReference type="STRING" id="1122206.SAMN02745753_01371"/>
<reference evidence="13" key="1">
    <citation type="submission" date="2016-11" db="EMBL/GenBank/DDBJ databases">
        <authorList>
            <person name="Varghese N."/>
            <person name="Submissions S."/>
        </authorList>
    </citation>
    <scope>NUCLEOTIDE SEQUENCE [LARGE SCALE GENOMIC DNA]</scope>
    <source>
        <strain evidence="13">DSM 16579</strain>
    </source>
</reference>
<evidence type="ECO:0000256" key="10">
    <source>
        <dbReference type="RuleBase" id="RU364125"/>
    </source>
</evidence>
<dbReference type="AlphaFoldDB" id="A0A1M4Z0C9"/>
<keyword evidence="6" id="KW-0812">Transmembrane</keyword>
<dbReference type="RefSeq" id="WP_072838967.1">
    <property type="nucleotide sequence ID" value="NZ_FQVF01000005.1"/>
</dbReference>
<evidence type="ECO:0000256" key="4">
    <source>
        <dbReference type="ARBA" id="ARBA00022475"/>
    </source>
</evidence>
<dbReference type="EMBL" id="FQVF01000005">
    <property type="protein sequence ID" value="SHF11440.1"/>
    <property type="molecule type" value="Genomic_DNA"/>
</dbReference>
<keyword evidence="9 10" id="KW-0472">Membrane</keyword>
<keyword evidence="12" id="KW-0966">Cell projection</keyword>
<comment type="similarity">
    <text evidence="3 10">Belongs to the FliL family.</text>
</comment>
<keyword evidence="8" id="KW-1133">Transmembrane helix</keyword>
<evidence type="ECO:0000313" key="13">
    <source>
        <dbReference type="Proteomes" id="UP000184517"/>
    </source>
</evidence>
<dbReference type="GO" id="GO:0006935">
    <property type="term" value="P:chemotaxis"/>
    <property type="evidence" value="ECO:0007669"/>
    <property type="project" value="UniProtKB-KW"/>
</dbReference>
<evidence type="ECO:0000256" key="11">
    <source>
        <dbReference type="SAM" id="SignalP"/>
    </source>
</evidence>
<dbReference type="GO" id="GO:0009425">
    <property type="term" value="C:bacterial-type flagellum basal body"/>
    <property type="evidence" value="ECO:0007669"/>
    <property type="project" value="InterPro"/>
</dbReference>
<name>A0A1M4Z0C9_9GAMM</name>
<evidence type="ECO:0000256" key="6">
    <source>
        <dbReference type="ARBA" id="ARBA00022692"/>
    </source>
</evidence>
<feature type="chain" id="PRO_5009908520" description="Flagellar protein FliL" evidence="11">
    <location>
        <begin position="30"/>
        <end position="140"/>
    </location>
</feature>
<dbReference type="GO" id="GO:0005886">
    <property type="term" value="C:plasma membrane"/>
    <property type="evidence" value="ECO:0007669"/>
    <property type="project" value="UniProtKB-SubCell"/>
</dbReference>
<dbReference type="InterPro" id="IPR005503">
    <property type="entry name" value="FliL"/>
</dbReference>
<dbReference type="PANTHER" id="PTHR35091:SF2">
    <property type="entry name" value="FLAGELLAR PROTEIN FLIL"/>
    <property type="match status" value="1"/>
</dbReference>
<keyword evidence="10" id="KW-0997">Cell inner membrane</keyword>
<evidence type="ECO:0000256" key="8">
    <source>
        <dbReference type="ARBA" id="ARBA00022989"/>
    </source>
</evidence>
<evidence type="ECO:0000256" key="9">
    <source>
        <dbReference type="ARBA" id="ARBA00023136"/>
    </source>
</evidence>
<keyword evidence="13" id="KW-1185">Reference proteome</keyword>
<keyword evidence="4" id="KW-1003">Cell membrane</keyword>
<evidence type="ECO:0000256" key="3">
    <source>
        <dbReference type="ARBA" id="ARBA00008281"/>
    </source>
</evidence>
<keyword evidence="11" id="KW-0732">Signal</keyword>
<proteinExistence type="inferred from homology"/>
<accession>A0A1M4Z0C9</accession>
<sequence length="140" mass="15329">MSLMMPLCHKLRLFTLLLLCSLTGITGYAADEAAPAAAYIELKPTFVVNHLGDDARLKYIKTSISIRTDETKKDLIEANMPLVRDALVMFLSSRTTEQVTGAVAREKTREEAAIAVNGALKVETGLEPVKDILFASFVTQ</sequence>
<evidence type="ECO:0000256" key="7">
    <source>
        <dbReference type="ARBA" id="ARBA00022779"/>
    </source>
</evidence>
<dbReference type="Proteomes" id="UP000184517">
    <property type="component" value="Unassembled WGS sequence"/>
</dbReference>
<keyword evidence="5 10" id="KW-0145">Chemotaxis</keyword>
<gene>
    <name evidence="12" type="ORF">SAMN02745753_01371</name>
</gene>
<organism evidence="12 13">
    <name type="scientific">Marinomonas polaris DSM 16579</name>
    <dbReference type="NCBI Taxonomy" id="1122206"/>
    <lineage>
        <taxon>Bacteria</taxon>
        <taxon>Pseudomonadati</taxon>
        <taxon>Pseudomonadota</taxon>
        <taxon>Gammaproteobacteria</taxon>
        <taxon>Oceanospirillales</taxon>
        <taxon>Oceanospirillaceae</taxon>
        <taxon>Marinomonas</taxon>
    </lineage>
</organism>
<keyword evidence="12" id="KW-0282">Flagellum</keyword>
<dbReference type="OrthoDB" id="7063251at2"/>
<keyword evidence="12" id="KW-0969">Cilium</keyword>
<comment type="function">
    <text evidence="1 10">Controls the rotational direction of flagella during chemotaxis.</text>
</comment>
<evidence type="ECO:0000256" key="1">
    <source>
        <dbReference type="ARBA" id="ARBA00002254"/>
    </source>
</evidence>
<comment type="subcellular location">
    <subcellularLocation>
        <location evidence="10">Cell inner membrane</location>
    </subcellularLocation>
    <subcellularLocation>
        <location evidence="2">Cell membrane</location>
        <topology evidence="2">Single-pass membrane protein</topology>
    </subcellularLocation>
</comment>